<dbReference type="InterPro" id="IPR050701">
    <property type="entry name" value="Histone_Mod_Regulator"/>
</dbReference>
<feature type="compositionally biased region" description="Polar residues" evidence="2">
    <location>
        <begin position="8"/>
        <end position="24"/>
    </location>
</feature>
<dbReference type="PROSITE" id="PS50222">
    <property type="entry name" value="EF_HAND_2"/>
    <property type="match status" value="1"/>
</dbReference>
<dbReference type="InterPro" id="IPR018247">
    <property type="entry name" value="EF_Hand_1_Ca_BS"/>
</dbReference>
<keyword evidence="5" id="KW-1185">Reference proteome</keyword>
<dbReference type="PANTHER" id="PTHR13793">
    <property type="entry name" value="PHD FINGER PROTEINS"/>
    <property type="match status" value="1"/>
</dbReference>
<feature type="region of interest" description="Disordered" evidence="2">
    <location>
        <begin position="1"/>
        <end position="26"/>
    </location>
</feature>
<dbReference type="Gene3D" id="1.10.238.10">
    <property type="entry name" value="EF-hand"/>
    <property type="match status" value="1"/>
</dbReference>
<comment type="caution">
    <text evidence="4">The sequence shown here is derived from an EMBL/GenBank/DDBJ whole genome shotgun (WGS) entry which is preliminary data.</text>
</comment>
<proteinExistence type="predicted"/>
<dbReference type="GO" id="GO:0006357">
    <property type="term" value="P:regulation of transcription by RNA polymerase II"/>
    <property type="evidence" value="ECO:0007669"/>
    <property type="project" value="TreeGrafter"/>
</dbReference>
<dbReference type="Gene3D" id="3.30.40.10">
    <property type="entry name" value="Zinc/RING finger domain, C3HC4 (zinc finger)"/>
    <property type="match status" value="1"/>
</dbReference>
<dbReference type="SMART" id="SM00054">
    <property type="entry name" value="EFh"/>
    <property type="match status" value="1"/>
</dbReference>
<dbReference type="PROSITE" id="PS00018">
    <property type="entry name" value="EF_HAND_1"/>
    <property type="match status" value="1"/>
</dbReference>
<dbReference type="SUPFAM" id="SSF47473">
    <property type="entry name" value="EF-hand"/>
    <property type="match status" value="1"/>
</dbReference>
<dbReference type="InterPro" id="IPR011992">
    <property type="entry name" value="EF-hand-dom_pair"/>
</dbReference>
<name>A0A4S4DDV0_CAMSN</name>
<dbReference type="STRING" id="542762.A0A4S4DDV0"/>
<organism evidence="4 5">
    <name type="scientific">Camellia sinensis var. sinensis</name>
    <name type="common">China tea</name>
    <dbReference type="NCBI Taxonomy" id="542762"/>
    <lineage>
        <taxon>Eukaryota</taxon>
        <taxon>Viridiplantae</taxon>
        <taxon>Streptophyta</taxon>
        <taxon>Embryophyta</taxon>
        <taxon>Tracheophyta</taxon>
        <taxon>Spermatophyta</taxon>
        <taxon>Magnoliopsida</taxon>
        <taxon>eudicotyledons</taxon>
        <taxon>Gunneridae</taxon>
        <taxon>Pentapetalae</taxon>
        <taxon>asterids</taxon>
        <taxon>Ericales</taxon>
        <taxon>Theaceae</taxon>
        <taxon>Camellia</taxon>
    </lineage>
</organism>
<accession>A0A4S4DDV0</accession>
<reference evidence="4 5" key="1">
    <citation type="journal article" date="2018" name="Proc. Natl. Acad. Sci. U.S.A.">
        <title>Draft genome sequence of Camellia sinensis var. sinensis provides insights into the evolution of the tea genome and tea quality.</title>
        <authorList>
            <person name="Wei C."/>
            <person name="Yang H."/>
            <person name="Wang S."/>
            <person name="Zhao J."/>
            <person name="Liu C."/>
            <person name="Gao L."/>
            <person name="Xia E."/>
            <person name="Lu Y."/>
            <person name="Tai Y."/>
            <person name="She G."/>
            <person name="Sun J."/>
            <person name="Cao H."/>
            <person name="Tong W."/>
            <person name="Gao Q."/>
            <person name="Li Y."/>
            <person name="Deng W."/>
            <person name="Jiang X."/>
            <person name="Wang W."/>
            <person name="Chen Q."/>
            <person name="Zhang S."/>
            <person name="Li H."/>
            <person name="Wu J."/>
            <person name="Wang P."/>
            <person name="Li P."/>
            <person name="Shi C."/>
            <person name="Zheng F."/>
            <person name="Jian J."/>
            <person name="Huang B."/>
            <person name="Shan D."/>
            <person name="Shi M."/>
            <person name="Fang C."/>
            <person name="Yue Y."/>
            <person name="Li F."/>
            <person name="Li D."/>
            <person name="Wei S."/>
            <person name="Han B."/>
            <person name="Jiang C."/>
            <person name="Yin Y."/>
            <person name="Xia T."/>
            <person name="Zhang Z."/>
            <person name="Bennetzen J.L."/>
            <person name="Zhao S."/>
            <person name="Wan X."/>
        </authorList>
    </citation>
    <scope>NUCLEOTIDE SEQUENCE [LARGE SCALE GENOMIC DNA]</scope>
    <source>
        <strain evidence="5">cv. Shuchazao</strain>
        <tissue evidence="4">Leaf</tissue>
    </source>
</reference>
<dbReference type="GO" id="GO:0000785">
    <property type="term" value="C:chromatin"/>
    <property type="evidence" value="ECO:0007669"/>
    <property type="project" value="TreeGrafter"/>
</dbReference>
<evidence type="ECO:0000256" key="2">
    <source>
        <dbReference type="SAM" id="MobiDB-lite"/>
    </source>
</evidence>
<evidence type="ECO:0000259" key="3">
    <source>
        <dbReference type="PROSITE" id="PS50222"/>
    </source>
</evidence>
<dbReference type="Pfam" id="PF13832">
    <property type="entry name" value="zf-HC5HC2H_2"/>
    <property type="match status" value="1"/>
</dbReference>
<dbReference type="EMBL" id="SDRB02011582">
    <property type="protein sequence ID" value="THG00823.1"/>
    <property type="molecule type" value="Genomic_DNA"/>
</dbReference>
<evidence type="ECO:0000256" key="1">
    <source>
        <dbReference type="ARBA" id="ARBA00022837"/>
    </source>
</evidence>
<dbReference type="Pfam" id="PF13405">
    <property type="entry name" value="EF-hand_6"/>
    <property type="match status" value="1"/>
</dbReference>
<keyword evidence="1" id="KW-0106">Calcium</keyword>
<sequence>MRSGNAFERQSSMTTPSEGGTKLSSFRKVRVQKTESNIVLNLSPENSQNGKFSYGYASSPRKVASSNLSSLVISNRYDITILPHKISIHSFMNCGATCPWMIKPECVIFLVPWNGALILRRAFNQRNPINLLKPATDGRWAHLACVIWIPETCLSDIMKMEPIDELSRINKDRWKLLCGICGVSYGAYYRPPSNPSGCARSEPYNYFGRKGSMEPEALAVLKTYQLDASKSIIFMAEKYKYMRETLERDWHLRLAELGFNYGDMPTHNLLWREYEKSSHNVAAPIAMCPTGTTASTLRPDTTASGTAEFRSAFDVLDVDNDGKISRDDLRNFYSGFSAGGGEAAA</sequence>
<dbReference type="AlphaFoldDB" id="A0A4S4DDV0"/>
<evidence type="ECO:0000313" key="4">
    <source>
        <dbReference type="EMBL" id="THG00823.1"/>
    </source>
</evidence>
<protein>
    <recommendedName>
        <fullName evidence="3">EF-hand domain-containing protein</fullName>
    </recommendedName>
</protein>
<feature type="domain" description="EF-hand" evidence="3">
    <location>
        <begin position="304"/>
        <end position="339"/>
    </location>
</feature>
<dbReference type="InterPro" id="IPR002048">
    <property type="entry name" value="EF_hand_dom"/>
</dbReference>
<dbReference type="InterPro" id="IPR013083">
    <property type="entry name" value="Znf_RING/FYVE/PHD"/>
</dbReference>
<evidence type="ECO:0000313" key="5">
    <source>
        <dbReference type="Proteomes" id="UP000306102"/>
    </source>
</evidence>
<dbReference type="Proteomes" id="UP000306102">
    <property type="component" value="Unassembled WGS sequence"/>
</dbReference>
<dbReference type="PANTHER" id="PTHR13793:SF140">
    <property type="entry name" value="HISTONE-LYSINE N-METHYLTRANSFERASE ATX2"/>
    <property type="match status" value="1"/>
</dbReference>
<gene>
    <name evidence="4" type="ORF">TEA_016885</name>
</gene>
<dbReference type="GO" id="GO:0005509">
    <property type="term" value="F:calcium ion binding"/>
    <property type="evidence" value="ECO:0007669"/>
    <property type="project" value="InterPro"/>
</dbReference>